<dbReference type="SUPFAM" id="SSF52540">
    <property type="entry name" value="P-loop containing nucleoside triphosphate hydrolases"/>
    <property type="match status" value="1"/>
</dbReference>
<feature type="compositionally biased region" description="Polar residues" evidence="1">
    <location>
        <begin position="313"/>
        <end position="336"/>
    </location>
</feature>
<evidence type="ECO:0000313" key="5">
    <source>
        <dbReference type="Proteomes" id="UP000601435"/>
    </source>
</evidence>
<dbReference type="PANTHER" id="PTHR47396:SF1">
    <property type="entry name" value="ATP-DEPENDENT HELICASE IRC3-RELATED"/>
    <property type="match status" value="1"/>
</dbReference>
<dbReference type="OrthoDB" id="448300at2759"/>
<dbReference type="Gene3D" id="6.10.140.530">
    <property type="match status" value="1"/>
</dbReference>
<dbReference type="InterPro" id="IPR001650">
    <property type="entry name" value="Helicase_C-like"/>
</dbReference>
<gene>
    <name evidence="4" type="primary">IRC3</name>
    <name evidence="4" type="ORF">SNEC2469_LOCUS14369</name>
</gene>
<dbReference type="InterPro" id="IPR050742">
    <property type="entry name" value="Helicase_Restrict-Modif_Enz"/>
</dbReference>
<comment type="caution">
    <text evidence="4">The sequence shown here is derived from an EMBL/GenBank/DDBJ whole genome shotgun (WGS) entry which is preliminary data.</text>
</comment>
<reference evidence="4" key="1">
    <citation type="submission" date="2021-02" db="EMBL/GenBank/DDBJ databases">
        <authorList>
            <person name="Dougan E. K."/>
            <person name="Rhodes N."/>
            <person name="Thang M."/>
            <person name="Chan C."/>
        </authorList>
    </citation>
    <scope>NUCLEOTIDE SEQUENCE</scope>
</reference>
<dbReference type="InterPro" id="IPR014001">
    <property type="entry name" value="Helicase_ATP-bd"/>
</dbReference>
<keyword evidence="5" id="KW-1185">Reference proteome</keyword>
<dbReference type="SMART" id="SM00490">
    <property type="entry name" value="HELICc"/>
    <property type="match status" value="1"/>
</dbReference>
<dbReference type="Gene3D" id="3.40.50.300">
    <property type="entry name" value="P-loop containing nucleotide triphosphate hydrolases"/>
    <property type="match status" value="2"/>
</dbReference>
<dbReference type="PANTHER" id="PTHR47396">
    <property type="entry name" value="TYPE I RESTRICTION ENZYME ECOKI R PROTEIN"/>
    <property type="match status" value="1"/>
</dbReference>
<feature type="region of interest" description="Disordered" evidence="1">
    <location>
        <begin position="285"/>
        <end position="336"/>
    </location>
</feature>
<sequence length="733" mass="81726">MACGTGKSRIIRELAKNVSGKVLITVPSRLLLEQFAAEFPSFCKVGTGYNKHINRSACGFIAVADSANLLQDIRFEAVFVDEAHHPLPSGLPECEEIFLFSATHYLEADFEYSMGQAIKDGVLCDYDLTVPIITDCHPYLSLAKLLQSSQGRFRRVLAYCNSVAEAKRVQEVFKTSGMAVWHINAATSRWKRKAAIEEFAGSMLREVHVLVTVQVLGEGVNIPNADTCLFVQPRNSYTSIIQALGRILRKHVSKPMAHVILPAVAMHSDEPMSAVVSAGDSASGVGFHGSGDSPTQDSSLSSNGNGVLPASAPATSSRDCNDLPTSGAQSKSGFRNQNESAVLRGGIEGAATDASQLSPVATAALENVNLGNRVRQESAVSDVAQKRIRDDENEAKPPQCRDGSLLRKGAGVTTKRRVQSRRLKFSSSLLGQTRERYDSQLERFLAVIAHADCGLVDSPKSLRFRLSFVDCRSSRSGNALLLARSELLHTLVGLIDGDDRWESRVQELEGFVRQHGRLPTIRDMKEGMPQRSLFTWVKNTGRLVTKGRLPPDRYQRLLNSSLVPIRTRALAWKDPGFRFRRHCERLRDFVEKFQTVPKSGRAAYDVEGKYLACWLHGQRRTVKLGLLRSGTRSDACLRRESIAAVHPLVADYVQSWDTPLLLRPRRDAMKKWSELVTYVKAKGRLPRSHRDLLQNRLYQRLVRLKERWTWLAEKEQHAVLKSHRLIAEFLQKP</sequence>
<dbReference type="Pfam" id="PF00271">
    <property type="entry name" value="Helicase_C"/>
    <property type="match status" value="1"/>
</dbReference>
<dbReference type="PROSITE" id="PS51192">
    <property type="entry name" value="HELICASE_ATP_BIND_1"/>
    <property type="match status" value="1"/>
</dbReference>
<evidence type="ECO:0000256" key="1">
    <source>
        <dbReference type="SAM" id="MobiDB-lite"/>
    </source>
</evidence>
<dbReference type="PROSITE" id="PS51194">
    <property type="entry name" value="HELICASE_CTER"/>
    <property type="match status" value="1"/>
</dbReference>
<protein>
    <submittedName>
        <fullName evidence="4">IRC3 protein</fullName>
    </submittedName>
</protein>
<organism evidence="4 5">
    <name type="scientific">Symbiodinium necroappetens</name>
    <dbReference type="NCBI Taxonomy" id="1628268"/>
    <lineage>
        <taxon>Eukaryota</taxon>
        <taxon>Sar</taxon>
        <taxon>Alveolata</taxon>
        <taxon>Dinophyceae</taxon>
        <taxon>Suessiales</taxon>
        <taxon>Symbiodiniaceae</taxon>
        <taxon>Symbiodinium</taxon>
    </lineage>
</organism>
<dbReference type="EMBL" id="CAJNJA010023015">
    <property type="protein sequence ID" value="CAE7504032.1"/>
    <property type="molecule type" value="Genomic_DNA"/>
</dbReference>
<evidence type="ECO:0000313" key="4">
    <source>
        <dbReference type="EMBL" id="CAE7504032.1"/>
    </source>
</evidence>
<evidence type="ECO:0000259" key="2">
    <source>
        <dbReference type="PROSITE" id="PS51192"/>
    </source>
</evidence>
<feature type="domain" description="Helicase C-terminal" evidence="3">
    <location>
        <begin position="141"/>
        <end position="301"/>
    </location>
</feature>
<dbReference type="GO" id="GO:0005829">
    <property type="term" value="C:cytosol"/>
    <property type="evidence" value="ECO:0007669"/>
    <property type="project" value="TreeGrafter"/>
</dbReference>
<proteinExistence type="predicted"/>
<name>A0A812SZR0_9DINO</name>
<evidence type="ECO:0000259" key="3">
    <source>
        <dbReference type="PROSITE" id="PS51194"/>
    </source>
</evidence>
<accession>A0A812SZR0</accession>
<dbReference type="AlphaFoldDB" id="A0A812SZR0"/>
<feature type="compositionally biased region" description="Polar residues" evidence="1">
    <location>
        <begin position="292"/>
        <end position="305"/>
    </location>
</feature>
<feature type="region of interest" description="Disordered" evidence="1">
    <location>
        <begin position="377"/>
        <end position="411"/>
    </location>
</feature>
<dbReference type="Proteomes" id="UP000601435">
    <property type="component" value="Unassembled WGS sequence"/>
</dbReference>
<dbReference type="InterPro" id="IPR027417">
    <property type="entry name" value="P-loop_NTPase"/>
</dbReference>
<feature type="domain" description="Helicase ATP-binding" evidence="2">
    <location>
        <begin position="1"/>
        <end position="122"/>
    </location>
</feature>